<keyword evidence="3" id="KW-1185">Reference proteome</keyword>
<comment type="caution">
    <text evidence="2">The sequence shown here is derived from an EMBL/GenBank/DDBJ whole genome shotgun (WGS) entry which is preliminary data.</text>
</comment>
<sequence>MLLASTQHLDKSLAPTSISGLEAFAELLEKSLAPTSISGLEGSIELVEKVVPTLVLGGEGSKPKLQGSVKLVDKEKSPLDNDQEFGQPSNAKNEVKEKRKRKKMQSNSAKDEVQQIRERRKKQSSNFVNDSWLPAGWLKIVKYRKMGKLAGYSYN</sequence>
<accession>A0A9J5WZJ9</accession>
<reference evidence="2 3" key="1">
    <citation type="submission" date="2020-09" db="EMBL/GenBank/DDBJ databases">
        <title>De no assembly of potato wild relative species, Solanum commersonii.</title>
        <authorList>
            <person name="Cho K."/>
        </authorList>
    </citation>
    <scope>NUCLEOTIDE SEQUENCE [LARGE SCALE GENOMIC DNA]</scope>
    <source>
        <strain evidence="2">LZ3.2</strain>
        <tissue evidence="2">Leaf</tissue>
    </source>
</reference>
<gene>
    <name evidence="2" type="ORF">H5410_051813</name>
</gene>
<evidence type="ECO:0000256" key="1">
    <source>
        <dbReference type="SAM" id="MobiDB-lite"/>
    </source>
</evidence>
<dbReference type="OrthoDB" id="1328722at2759"/>
<dbReference type="AlphaFoldDB" id="A0A9J5WZJ9"/>
<dbReference type="EMBL" id="JACXVP010000010">
    <property type="protein sequence ID" value="KAG5581186.1"/>
    <property type="molecule type" value="Genomic_DNA"/>
</dbReference>
<feature type="region of interest" description="Disordered" evidence="1">
    <location>
        <begin position="76"/>
        <end position="125"/>
    </location>
</feature>
<protein>
    <submittedName>
        <fullName evidence="2">Uncharacterized protein</fullName>
    </submittedName>
</protein>
<evidence type="ECO:0000313" key="3">
    <source>
        <dbReference type="Proteomes" id="UP000824120"/>
    </source>
</evidence>
<evidence type="ECO:0000313" key="2">
    <source>
        <dbReference type="EMBL" id="KAG5581186.1"/>
    </source>
</evidence>
<organism evidence="2 3">
    <name type="scientific">Solanum commersonii</name>
    <name type="common">Commerson's wild potato</name>
    <name type="synonym">Commerson's nightshade</name>
    <dbReference type="NCBI Taxonomy" id="4109"/>
    <lineage>
        <taxon>Eukaryota</taxon>
        <taxon>Viridiplantae</taxon>
        <taxon>Streptophyta</taxon>
        <taxon>Embryophyta</taxon>
        <taxon>Tracheophyta</taxon>
        <taxon>Spermatophyta</taxon>
        <taxon>Magnoliopsida</taxon>
        <taxon>eudicotyledons</taxon>
        <taxon>Gunneridae</taxon>
        <taxon>Pentapetalae</taxon>
        <taxon>asterids</taxon>
        <taxon>lamiids</taxon>
        <taxon>Solanales</taxon>
        <taxon>Solanaceae</taxon>
        <taxon>Solanoideae</taxon>
        <taxon>Solaneae</taxon>
        <taxon>Solanum</taxon>
    </lineage>
</organism>
<dbReference type="Proteomes" id="UP000824120">
    <property type="component" value="Chromosome 10"/>
</dbReference>
<name>A0A9J5WZJ9_SOLCO</name>
<feature type="non-terminal residue" evidence="2">
    <location>
        <position position="155"/>
    </location>
</feature>
<proteinExistence type="predicted"/>